<accession>A0ABU4GQ41</accession>
<reference evidence="9 10" key="1">
    <citation type="submission" date="2023-10" db="EMBL/GenBank/DDBJ databases">
        <title>A novel Glycoside Hydrolase 43-Like Enzyme from Clostrdium boliviensis is an Endo-xylanase, and a Candidate for Xylooligosaccharides Production from Different Xylan Substrates.</title>
        <authorList>
            <person name="Alvarez M.T."/>
            <person name="Rocabado-Villegas L.R."/>
            <person name="Salas-Veizaga D.M."/>
            <person name="Linares-Pasten J.A."/>
            <person name="Gudmundsdottir E.E."/>
            <person name="Hreggvidsson G.O."/>
            <person name="Adlercreutz P."/>
            <person name="Nordberg Karlsson E."/>
        </authorList>
    </citation>
    <scope>NUCLEOTIDE SEQUENCE [LARGE SCALE GENOMIC DNA]</scope>
    <source>
        <strain evidence="9 10">E-1</strain>
    </source>
</reference>
<evidence type="ECO:0000256" key="6">
    <source>
        <dbReference type="ARBA" id="ARBA00023136"/>
    </source>
</evidence>
<sequence length="321" mass="36290">MNKLSIVVPCYNEEQALGYTNAELTQIINKLVESGKIHKASFILYVDDGSKDSTWNMIEGFRKQYPFVFGLKLARNVGHQNALTAGLLAAMEYADMVISIDADLQDDVSVMEEMVDRYREGCEIVYGVRNRRDTDTLFKRSTAIGFYKLMKLMNIDIVYNHADYRLLSKKVLEQFALYPERNLFLRGIIPSIGFRSAIVKYDRKSRVAGKSKYPLGKMFAMAFDGITSFSIQPIRMITVLGLIIVLCSLCAAIYALYSYISGKVVAGWTSTILSIWFIGGVQLLSVGLIGIYIGKIYVEVKGRPRYVVEINDLTEIDHEEQ</sequence>
<keyword evidence="5 7" id="KW-1133">Transmembrane helix</keyword>
<name>A0ABU4GQ41_9CLOT</name>
<evidence type="ECO:0000256" key="3">
    <source>
        <dbReference type="ARBA" id="ARBA00022679"/>
    </source>
</evidence>
<keyword evidence="4 7" id="KW-0812">Transmembrane</keyword>
<keyword evidence="10" id="KW-1185">Reference proteome</keyword>
<evidence type="ECO:0000256" key="5">
    <source>
        <dbReference type="ARBA" id="ARBA00022989"/>
    </source>
</evidence>
<protein>
    <submittedName>
        <fullName evidence="9">Glycosyltransferase family 2 protein</fullName>
        <ecNumber evidence="9">2.4.-.-</ecNumber>
    </submittedName>
</protein>
<proteinExistence type="predicted"/>
<dbReference type="Proteomes" id="UP001276854">
    <property type="component" value="Unassembled WGS sequence"/>
</dbReference>
<dbReference type="PANTHER" id="PTHR48090">
    <property type="entry name" value="UNDECAPRENYL-PHOSPHATE 4-DEOXY-4-FORMAMIDO-L-ARABINOSE TRANSFERASE-RELATED"/>
    <property type="match status" value="1"/>
</dbReference>
<dbReference type="InterPro" id="IPR001173">
    <property type="entry name" value="Glyco_trans_2-like"/>
</dbReference>
<comment type="caution">
    <text evidence="9">The sequence shown here is derived from an EMBL/GenBank/DDBJ whole genome shotgun (WGS) entry which is preliminary data.</text>
</comment>
<organism evidence="9 10">
    <name type="scientific">Clostridium boliviensis</name>
    <dbReference type="NCBI Taxonomy" id="318465"/>
    <lineage>
        <taxon>Bacteria</taxon>
        <taxon>Bacillati</taxon>
        <taxon>Bacillota</taxon>
        <taxon>Clostridia</taxon>
        <taxon>Eubacteriales</taxon>
        <taxon>Clostridiaceae</taxon>
        <taxon>Clostridium</taxon>
    </lineage>
</organism>
<evidence type="ECO:0000259" key="8">
    <source>
        <dbReference type="Pfam" id="PF00535"/>
    </source>
</evidence>
<dbReference type="EC" id="2.4.-.-" evidence="9"/>
<evidence type="ECO:0000256" key="4">
    <source>
        <dbReference type="ARBA" id="ARBA00022692"/>
    </source>
</evidence>
<dbReference type="SUPFAM" id="SSF53448">
    <property type="entry name" value="Nucleotide-diphospho-sugar transferases"/>
    <property type="match status" value="1"/>
</dbReference>
<dbReference type="CDD" id="cd04187">
    <property type="entry name" value="DPM1_like_bac"/>
    <property type="match status" value="1"/>
</dbReference>
<feature type="transmembrane region" description="Helical" evidence="7">
    <location>
        <begin position="237"/>
        <end position="260"/>
    </location>
</feature>
<evidence type="ECO:0000313" key="10">
    <source>
        <dbReference type="Proteomes" id="UP001276854"/>
    </source>
</evidence>
<feature type="transmembrane region" description="Helical" evidence="7">
    <location>
        <begin position="272"/>
        <end position="293"/>
    </location>
</feature>
<gene>
    <name evidence="9" type="ORF">RZO55_19480</name>
</gene>
<dbReference type="Pfam" id="PF00535">
    <property type="entry name" value="Glycos_transf_2"/>
    <property type="match status" value="1"/>
</dbReference>
<dbReference type="GO" id="GO:0016757">
    <property type="term" value="F:glycosyltransferase activity"/>
    <property type="evidence" value="ECO:0007669"/>
    <property type="project" value="UniProtKB-KW"/>
</dbReference>
<dbReference type="InterPro" id="IPR050256">
    <property type="entry name" value="Glycosyltransferase_2"/>
</dbReference>
<evidence type="ECO:0000256" key="7">
    <source>
        <dbReference type="SAM" id="Phobius"/>
    </source>
</evidence>
<evidence type="ECO:0000256" key="1">
    <source>
        <dbReference type="ARBA" id="ARBA00004141"/>
    </source>
</evidence>
<dbReference type="InterPro" id="IPR029044">
    <property type="entry name" value="Nucleotide-diphossugar_trans"/>
</dbReference>
<dbReference type="PANTHER" id="PTHR48090:SF1">
    <property type="entry name" value="PROPHAGE BACTOPRENOL GLUCOSYL TRANSFERASE HOMOLOG"/>
    <property type="match status" value="1"/>
</dbReference>
<dbReference type="Gene3D" id="3.90.550.10">
    <property type="entry name" value="Spore Coat Polysaccharide Biosynthesis Protein SpsA, Chain A"/>
    <property type="match status" value="1"/>
</dbReference>
<dbReference type="EMBL" id="JAWONS010000280">
    <property type="protein sequence ID" value="MDW2799760.1"/>
    <property type="molecule type" value="Genomic_DNA"/>
</dbReference>
<dbReference type="RefSeq" id="WP_318065945.1">
    <property type="nucleotide sequence ID" value="NZ_JAWONS010000280.1"/>
</dbReference>
<feature type="domain" description="Glycosyltransferase 2-like" evidence="8">
    <location>
        <begin position="5"/>
        <end position="174"/>
    </location>
</feature>
<evidence type="ECO:0000313" key="9">
    <source>
        <dbReference type="EMBL" id="MDW2799760.1"/>
    </source>
</evidence>
<evidence type="ECO:0000256" key="2">
    <source>
        <dbReference type="ARBA" id="ARBA00022676"/>
    </source>
</evidence>
<keyword evidence="6 7" id="KW-0472">Membrane</keyword>
<keyword evidence="3 9" id="KW-0808">Transferase</keyword>
<keyword evidence="2 9" id="KW-0328">Glycosyltransferase</keyword>
<comment type="subcellular location">
    <subcellularLocation>
        <location evidence="1">Membrane</location>
        <topology evidence="1">Multi-pass membrane protein</topology>
    </subcellularLocation>
</comment>